<dbReference type="GO" id="GO:0033014">
    <property type="term" value="P:tetrapyrrole biosynthetic process"/>
    <property type="evidence" value="ECO:0007669"/>
    <property type="project" value="InterPro"/>
</dbReference>
<feature type="transmembrane region" description="Helical" evidence="10">
    <location>
        <begin position="211"/>
        <end position="230"/>
    </location>
</feature>
<dbReference type="GO" id="GO:0000329">
    <property type="term" value="C:fungal-type vacuole membrane"/>
    <property type="evidence" value="ECO:0007669"/>
    <property type="project" value="TreeGrafter"/>
</dbReference>
<keyword evidence="3 10" id="KW-0813">Transport</keyword>
<dbReference type="VEuPathDB" id="FungiDB:MAN_01870"/>
<dbReference type="OrthoDB" id="1699231at2759"/>
<evidence type="ECO:0000256" key="1">
    <source>
        <dbReference type="ARBA" id="ARBA00004127"/>
    </source>
</evidence>
<feature type="transmembrane region" description="Helical" evidence="10">
    <location>
        <begin position="42"/>
        <end position="63"/>
    </location>
</feature>
<keyword evidence="4 10" id="KW-0109">Calcium transport</keyword>
<evidence type="ECO:0000256" key="6">
    <source>
        <dbReference type="ARBA" id="ARBA00022837"/>
    </source>
</evidence>
<dbReference type="GO" id="GO:0006874">
    <property type="term" value="P:intracellular calcium ion homeostasis"/>
    <property type="evidence" value="ECO:0007669"/>
    <property type="project" value="TreeGrafter"/>
</dbReference>
<evidence type="ECO:0000256" key="10">
    <source>
        <dbReference type="RuleBase" id="RU365028"/>
    </source>
</evidence>
<keyword evidence="10" id="KW-0926">Vacuole</keyword>
<evidence type="ECO:0000259" key="12">
    <source>
        <dbReference type="Pfam" id="PF01379"/>
    </source>
</evidence>
<evidence type="ECO:0000256" key="11">
    <source>
        <dbReference type="SAM" id="MobiDB-lite"/>
    </source>
</evidence>
<comment type="caution">
    <text evidence="10">Lacks conserved residue(s) required for the propagation of feature annotation.</text>
</comment>
<reference evidence="14 15" key="1">
    <citation type="journal article" date="2014" name="Proc. Natl. Acad. Sci. U.S.A.">
        <title>Trajectory and genomic determinants of fungal-pathogen speciation and host adaptation.</title>
        <authorList>
            <person name="Hu X."/>
            <person name="Xiao G."/>
            <person name="Zheng P."/>
            <person name="Shang Y."/>
            <person name="Su Y."/>
            <person name="Zhang X."/>
            <person name="Liu X."/>
            <person name="Zhan S."/>
            <person name="St Leger R.J."/>
            <person name="Wang C."/>
        </authorList>
    </citation>
    <scope>NUCLEOTIDE SEQUENCE [LARGE SCALE GENOMIC DNA]</scope>
    <source>
        <strain evidence="14 15">ARSEF 549</strain>
    </source>
</reference>
<dbReference type="Pfam" id="PF01699">
    <property type="entry name" value="Na_Ca_ex"/>
    <property type="match status" value="2"/>
</dbReference>
<evidence type="ECO:0000256" key="7">
    <source>
        <dbReference type="ARBA" id="ARBA00022989"/>
    </source>
</evidence>
<dbReference type="SUPFAM" id="SSF53850">
    <property type="entry name" value="Periplasmic binding protein-like II"/>
    <property type="match status" value="1"/>
</dbReference>
<proteinExistence type="inferred from homology"/>
<dbReference type="Pfam" id="PF01379">
    <property type="entry name" value="Porphobil_deam"/>
    <property type="match status" value="1"/>
</dbReference>
<comment type="subcellular location">
    <subcellularLocation>
        <location evidence="1">Endomembrane system</location>
        <topology evidence="1">Multi-pass membrane protein</topology>
    </subcellularLocation>
    <subcellularLocation>
        <location evidence="10">Vacuole membrane</location>
    </subcellularLocation>
</comment>
<keyword evidence="10" id="KW-0050">Antiport</keyword>
<dbReference type="GO" id="GO:0004418">
    <property type="term" value="F:hydroxymethylbilane synthase activity"/>
    <property type="evidence" value="ECO:0007669"/>
    <property type="project" value="InterPro"/>
</dbReference>
<evidence type="ECO:0000256" key="2">
    <source>
        <dbReference type="ARBA" id="ARBA00008170"/>
    </source>
</evidence>
<gene>
    <name evidence="14" type="ORF">MAN_01870</name>
</gene>
<dbReference type="GO" id="GO:0015369">
    <property type="term" value="F:calcium:proton antiporter activity"/>
    <property type="evidence" value="ECO:0007669"/>
    <property type="project" value="UniProtKB-UniRule"/>
</dbReference>
<sequence>MSPETQSPRDDERRPLLATTQNGQSTRRKNLLQSARKEGTHAFMAALTCSYSNVLLPCVPLGLMAGGWGWPPAAVFVLNFLAMLPLASILTFGTEQLAAIVGSVAGGLINATFGNAVEMIVGISALREDEISIVQSSMIGSILSSILLILGTCFLLAGLGKKSVDINIDVAGVLTSLMIISCVSLIMPSALHMADPNGGGSNDHPSEHVLLLSRITAVILLLFYLIYLYFQSVTHADLFSEEEDQPEDKLHGLSSSIILVLATLGVSFCSDALVDSVDGFVEALGVSRSFIGLIIVPIVGNAGCLVGTVQWSRSDRVNLAVSVIVGATLQISLFVTPFLIVVGWIMGKPMSLQFDTFETIVLTMSTLVVNCIVHDGSTNYFEGLLLVSTFGSYTETAATRHWPINTGRPTLAVVQTKGIRDSLQRLSPSGTFEIETLHTLDDKDKSAALYDFGQESLWTAELEEKLTSGQLDIVVHCLKGTKLYRPIFAHSQRSSDIPRSIPGSCGL</sequence>
<evidence type="ECO:0000256" key="4">
    <source>
        <dbReference type="ARBA" id="ARBA00022568"/>
    </source>
</evidence>
<dbReference type="AlphaFoldDB" id="A0A0B4FUI3"/>
<name>A0A0B4FUI3_METAF</name>
<dbReference type="Gene3D" id="3.40.190.10">
    <property type="entry name" value="Periplasmic binding protein-like II"/>
    <property type="match status" value="1"/>
</dbReference>
<organism evidence="14 15">
    <name type="scientific">Metarhizium anisopliae (strain ARSEF 549)</name>
    <dbReference type="NCBI Taxonomy" id="3151832"/>
    <lineage>
        <taxon>Eukaryota</taxon>
        <taxon>Fungi</taxon>
        <taxon>Dikarya</taxon>
        <taxon>Ascomycota</taxon>
        <taxon>Pezizomycotina</taxon>
        <taxon>Sordariomycetes</taxon>
        <taxon>Hypocreomycetidae</taxon>
        <taxon>Hypocreales</taxon>
        <taxon>Clavicipitaceae</taxon>
        <taxon>Metarhizium</taxon>
    </lineage>
</organism>
<comment type="function">
    <text evidence="10">Has a role in promoting intracellular calcium ion sequestration via the exchange of calcium ions for hydrogen ions across the vacuolar membrane. Involved also in manganese ion homeostasis via its uptake into the vacuole.</text>
</comment>
<evidence type="ECO:0000313" key="15">
    <source>
        <dbReference type="Proteomes" id="UP000031186"/>
    </source>
</evidence>
<evidence type="ECO:0000256" key="9">
    <source>
        <dbReference type="ARBA" id="ARBA00023136"/>
    </source>
</evidence>
<feature type="transmembrane region" description="Helical" evidence="10">
    <location>
        <begin position="319"/>
        <end position="346"/>
    </location>
</feature>
<dbReference type="GO" id="GO:0012505">
    <property type="term" value="C:endomembrane system"/>
    <property type="evidence" value="ECO:0007669"/>
    <property type="project" value="UniProtKB-SubCell"/>
</dbReference>
<dbReference type="Gene3D" id="1.20.1420.30">
    <property type="entry name" value="NCX, central ion-binding region"/>
    <property type="match status" value="1"/>
</dbReference>
<evidence type="ECO:0000256" key="5">
    <source>
        <dbReference type="ARBA" id="ARBA00022692"/>
    </source>
</evidence>
<feature type="transmembrane region" description="Helical" evidence="10">
    <location>
        <begin position="97"/>
        <end position="117"/>
    </location>
</feature>
<dbReference type="EMBL" id="AZNF01000002">
    <property type="protein sequence ID" value="KID69356.1"/>
    <property type="molecule type" value="Genomic_DNA"/>
</dbReference>
<dbReference type="InterPro" id="IPR004798">
    <property type="entry name" value="CAX-like"/>
</dbReference>
<feature type="transmembrane region" description="Helical" evidence="10">
    <location>
        <begin position="286"/>
        <end position="307"/>
    </location>
</feature>
<keyword evidence="8 10" id="KW-0406">Ion transport</keyword>
<comment type="caution">
    <text evidence="14">The sequence shown here is derived from an EMBL/GenBank/DDBJ whole genome shotgun (WGS) entry which is preliminary data.</text>
</comment>
<feature type="domain" description="Sodium/calcium exchanger membrane region" evidence="13">
    <location>
        <begin position="257"/>
        <end position="394"/>
    </location>
</feature>
<dbReference type="InterPro" id="IPR022417">
    <property type="entry name" value="Porphobilin_deaminase_N"/>
</dbReference>
<evidence type="ECO:0000256" key="8">
    <source>
        <dbReference type="ARBA" id="ARBA00023065"/>
    </source>
</evidence>
<keyword evidence="5 10" id="KW-0812">Transmembrane</keyword>
<comment type="similarity">
    <text evidence="2 10">Belongs to the Ca(2+):cation antiporter (CaCA) (TC 2.A.19) family.</text>
</comment>
<protein>
    <recommendedName>
        <fullName evidence="10">Vacuolar calcium ion transporter</fullName>
    </recommendedName>
</protein>
<dbReference type="NCBIfam" id="TIGR00378">
    <property type="entry name" value="cax"/>
    <property type="match status" value="1"/>
</dbReference>
<dbReference type="PANTHER" id="PTHR31503">
    <property type="entry name" value="VACUOLAR CALCIUM ION TRANSPORTER"/>
    <property type="match status" value="1"/>
</dbReference>
<dbReference type="PANTHER" id="PTHR31503:SF22">
    <property type="entry name" value="VACUOLAR CALCIUM ION TRANSPORTER"/>
    <property type="match status" value="1"/>
</dbReference>
<dbReference type="InterPro" id="IPR004713">
    <property type="entry name" value="CaH_exchang"/>
</dbReference>
<keyword evidence="15" id="KW-1185">Reference proteome</keyword>
<keyword evidence="7 10" id="KW-1133">Transmembrane helix</keyword>
<accession>A0A0B4FUI3</accession>
<feature type="transmembrane region" description="Helical" evidence="10">
    <location>
        <begin position="171"/>
        <end position="191"/>
    </location>
</feature>
<dbReference type="HOGENOM" id="CLU_008721_2_1_1"/>
<dbReference type="Proteomes" id="UP000031186">
    <property type="component" value="Unassembled WGS sequence"/>
</dbReference>
<evidence type="ECO:0000313" key="14">
    <source>
        <dbReference type="EMBL" id="KID69356.1"/>
    </source>
</evidence>
<feature type="transmembrane region" description="Helical" evidence="10">
    <location>
        <begin position="137"/>
        <end position="159"/>
    </location>
</feature>
<evidence type="ECO:0000259" key="13">
    <source>
        <dbReference type="Pfam" id="PF01699"/>
    </source>
</evidence>
<feature type="domain" description="Sodium/calcium exchanger membrane region" evidence="13">
    <location>
        <begin position="73"/>
        <end position="232"/>
    </location>
</feature>
<feature type="domain" description="Porphobilinogen deaminase N-terminal" evidence="12">
    <location>
        <begin position="406"/>
        <end position="479"/>
    </location>
</feature>
<feature type="transmembrane region" description="Helical" evidence="10">
    <location>
        <begin position="69"/>
        <end position="90"/>
    </location>
</feature>
<evidence type="ECO:0000256" key="3">
    <source>
        <dbReference type="ARBA" id="ARBA00022448"/>
    </source>
</evidence>
<keyword evidence="6 10" id="KW-0106">Calcium</keyword>
<feature type="transmembrane region" description="Helical" evidence="10">
    <location>
        <begin position="250"/>
        <end position="274"/>
    </location>
</feature>
<dbReference type="InterPro" id="IPR004837">
    <property type="entry name" value="NaCa_Exmemb"/>
</dbReference>
<keyword evidence="9 10" id="KW-0472">Membrane</keyword>
<feature type="non-terminal residue" evidence="14">
    <location>
        <position position="1"/>
    </location>
</feature>
<dbReference type="InterPro" id="IPR044880">
    <property type="entry name" value="NCX_ion-bd_dom_sf"/>
</dbReference>
<feature type="region of interest" description="Disordered" evidence="11">
    <location>
        <begin position="1"/>
        <end position="29"/>
    </location>
</feature>